<organism evidence="1 2">
    <name type="scientific">Rhodopila globiformis</name>
    <name type="common">Rhodopseudomonas globiformis</name>
    <dbReference type="NCBI Taxonomy" id="1071"/>
    <lineage>
        <taxon>Bacteria</taxon>
        <taxon>Pseudomonadati</taxon>
        <taxon>Pseudomonadota</taxon>
        <taxon>Alphaproteobacteria</taxon>
        <taxon>Acetobacterales</taxon>
        <taxon>Acetobacteraceae</taxon>
        <taxon>Rhodopila</taxon>
    </lineage>
</organism>
<evidence type="ECO:0000313" key="1">
    <source>
        <dbReference type="EMBL" id="PPQ40812.1"/>
    </source>
</evidence>
<name>A0A2S6NPE8_RHOGL</name>
<dbReference type="EMBL" id="NHRY01000019">
    <property type="protein sequence ID" value="PPQ40812.1"/>
    <property type="molecule type" value="Genomic_DNA"/>
</dbReference>
<proteinExistence type="predicted"/>
<dbReference type="Pfam" id="PF14384">
    <property type="entry name" value="BrnA_antitoxin"/>
    <property type="match status" value="1"/>
</dbReference>
<evidence type="ECO:0000313" key="2">
    <source>
        <dbReference type="Proteomes" id="UP000239724"/>
    </source>
</evidence>
<gene>
    <name evidence="1" type="ORF">CCS01_00340</name>
</gene>
<reference evidence="1 2" key="1">
    <citation type="journal article" date="2018" name="Arch. Microbiol.">
        <title>New insights into the metabolic potential of the phototrophic purple bacterium Rhodopila globiformis DSM 161(T) from its draft genome sequence and evidence for a vanadium-dependent nitrogenase.</title>
        <authorList>
            <person name="Imhoff J.F."/>
            <person name="Rahn T."/>
            <person name="Kunzel S."/>
            <person name="Neulinger S.C."/>
        </authorList>
    </citation>
    <scope>NUCLEOTIDE SEQUENCE [LARGE SCALE GENOMIC DNA]</scope>
    <source>
        <strain evidence="1 2">DSM 161</strain>
    </source>
</reference>
<keyword evidence="2" id="KW-1185">Reference proteome</keyword>
<sequence length="98" mass="11103">MRYSADDLAAKKSQTDWRKVDAMTAEEADRLADEEDGLLPEGWEKTIILGTPEPGKDVHLRLDPAVLRWFKDQGPGYQARINAVLQAFVRARQHSRQG</sequence>
<evidence type="ECO:0008006" key="3">
    <source>
        <dbReference type="Google" id="ProtNLM"/>
    </source>
</evidence>
<comment type="caution">
    <text evidence="1">The sequence shown here is derived from an EMBL/GenBank/DDBJ whole genome shotgun (WGS) entry which is preliminary data.</text>
</comment>
<protein>
    <recommendedName>
        <fullName evidence="3">3-oxoacyl-ACP synthase</fullName>
    </recommendedName>
</protein>
<dbReference type="RefSeq" id="WP_104516860.1">
    <property type="nucleotide sequence ID" value="NZ_NHRY01000019.1"/>
</dbReference>
<dbReference type="OrthoDB" id="361944at2"/>
<accession>A0A2S6NPE8</accession>
<dbReference type="InterPro" id="IPR025528">
    <property type="entry name" value="BrnA_antitoxin"/>
</dbReference>
<dbReference type="Proteomes" id="UP000239724">
    <property type="component" value="Unassembled WGS sequence"/>
</dbReference>
<dbReference type="AlphaFoldDB" id="A0A2S6NPE8"/>